<proteinExistence type="predicted"/>
<evidence type="ECO:0000313" key="2">
    <source>
        <dbReference type="Proteomes" id="UP000177167"/>
    </source>
</evidence>
<organism evidence="1 2">
    <name type="scientific">Candidatus Yanofskybacteria bacterium RIFCSPHIGHO2_02_FULL_41_11</name>
    <dbReference type="NCBI Taxonomy" id="1802675"/>
    <lineage>
        <taxon>Bacteria</taxon>
        <taxon>Candidatus Yanofskyibacteriota</taxon>
    </lineage>
</organism>
<dbReference type="EMBL" id="MGJP01000055">
    <property type="protein sequence ID" value="OGN08705.1"/>
    <property type="molecule type" value="Genomic_DNA"/>
</dbReference>
<comment type="caution">
    <text evidence="1">The sequence shown here is derived from an EMBL/GenBank/DDBJ whole genome shotgun (WGS) entry which is preliminary data.</text>
</comment>
<name>A0A1F8F6C5_9BACT</name>
<sequence>MPYGILGGLEFVAGMKQFIPTAPYPLQKNKKLILVNQLVYRFELLRLFVIWSNTLNSLVGSF</sequence>
<dbReference type="Proteomes" id="UP000177167">
    <property type="component" value="Unassembled WGS sequence"/>
</dbReference>
<accession>A0A1F8F6C5</accession>
<gene>
    <name evidence="1" type="ORF">A3J46_06555</name>
</gene>
<dbReference type="AlphaFoldDB" id="A0A1F8F6C5"/>
<protein>
    <submittedName>
        <fullName evidence="1">Uncharacterized protein</fullName>
    </submittedName>
</protein>
<evidence type="ECO:0000313" key="1">
    <source>
        <dbReference type="EMBL" id="OGN08705.1"/>
    </source>
</evidence>
<reference evidence="1 2" key="1">
    <citation type="journal article" date="2016" name="Nat. Commun.">
        <title>Thousands of microbial genomes shed light on interconnected biogeochemical processes in an aquifer system.</title>
        <authorList>
            <person name="Anantharaman K."/>
            <person name="Brown C.T."/>
            <person name="Hug L.A."/>
            <person name="Sharon I."/>
            <person name="Castelle C.J."/>
            <person name="Probst A.J."/>
            <person name="Thomas B.C."/>
            <person name="Singh A."/>
            <person name="Wilkins M.J."/>
            <person name="Karaoz U."/>
            <person name="Brodie E.L."/>
            <person name="Williams K.H."/>
            <person name="Hubbard S.S."/>
            <person name="Banfield J.F."/>
        </authorList>
    </citation>
    <scope>NUCLEOTIDE SEQUENCE [LARGE SCALE GENOMIC DNA]</scope>
</reference>